<keyword evidence="13" id="KW-1185">Reference proteome</keyword>
<evidence type="ECO:0000259" key="10">
    <source>
        <dbReference type="Pfam" id="PF00759"/>
    </source>
</evidence>
<comment type="catalytic activity">
    <reaction evidence="1 9">
        <text>Endohydrolysis of (1-&gt;4)-beta-D-glucosidic linkages in cellulose, lichenin and cereal beta-D-glucans.</text>
        <dbReference type="EC" id="3.2.1.4"/>
    </reaction>
</comment>
<dbReference type="InterPro" id="IPR008928">
    <property type="entry name" value="6-hairpin_glycosidase_sf"/>
</dbReference>
<evidence type="ECO:0000256" key="9">
    <source>
        <dbReference type="RuleBase" id="RU361166"/>
    </source>
</evidence>
<gene>
    <name evidence="12" type="ORF">OHC33_010783</name>
</gene>
<dbReference type="InterPro" id="IPR033126">
    <property type="entry name" value="Glyco_hydro_9_Asp/Glu_AS"/>
</dbReference>
<proteinExistence type="inferred from homology"/>
<dbReference type="Gene3D" id="1.50.10.10">
    <property type="match status" value="1"/>
</dbReference>
<dbReference type="InterPro" id="IPR012341">
    <property type="entry name" value="6hp_glycosidase-like_sf"/>
</dbReference>
<evidence type="ECO:0000256" key="8">
    <source>
        <dbReference type="PROSITE-ProRule" id="PRU10060"/>
    </source>
</evidence>
<keyword evidence="5 8" id="KW-0119">Carbohydrate metabolism</keyword>
<dbReference type="SUPFAM" id="SSF49785">
    <property type="entry name" value="Galactose-binding domain-like"/>
    <property type="match status" value="1"/>
</dbReference>
<dbReference type="AlphaFoldDB" id="A0AAN8E998"/>
<evidence type="ECO:0000256" key="6">
    <source>
        <dbReference type="ARBA" id="ARBA00023295"/>
    </source>
</evidence>
<dbReference type="InterPro" id="IPR004197">
    <property type="entry name" value="Cellulase_Ig-like"/>
</dbReference>
<dbReference type="InterPro" id="IPR013783">
    <property type="entry name" value="Ig-like_fold"/>
</dbReference>
<feature type="chain" id="PRO_5042671210" description="Endoglucanase" evidence="9">
    <location>
        <begin position="23"/>
        <end position="769"/>
    </location>
</feature>
<name>A0AAN8E998_9EURO</name>
<dbReference type="Gene3D" id="2.60.120.260">
    <property type="entry name" value="Galactose-binding domain-like"/>
    <property type="match status" value="1"/>
</dbReference>
<feature type="domain" description="Cellulase Ig-like" evidence="11">
    <location>
        <begin position="185"/>
        <end position="265"/>
    </location>
</feature>
<evidence type="ECO:0000256" key="5">
    <source>
        <dbReference type="ARBA" id="ARBA00023277"/>
    </source>
</evidence>
<dbReference type="EMBL" id="JAKLMC020000051">
    <property type="protein sequence ID" value="KAK5948235.1"/>
    <property type="molecule type" value="Genomic_DNA"/>
</dbReference>
<dbReference type="Pfam" id="PF00759">
    <property type="entry name" value="Glyco_hydro_9"/>
    <property type="match status" value="1"/>
</dbReference>
<accession>A0AAN8E998</accession>
<evidence type="ECO:0000256" key="2">
    <source>
        <dbReference type="ARBA" id="ARBA00007072"/>
    </source>
</evidence>
<keyword evidence="7 8" id="KW-0624">Polysaccharide degradation</keyword>
<evidence type="ECO:0000256" key="7">
    <source>
        <dbReference type="ARBA" id="ARBA00023326"/>
    </source>
</evidence>
<sequence>MLRYSALVHLAATCLLVAEARSVIPLEPRDVSPPPIPGTSQIITNGNFSNGSYGWESSPEGQIRNGLYCLSIPARAPGNSSYLRTTYDFLETKNDVYTLNFTARSSIGFDITVLTPDPPLDPNLNTTAALTTGLHPFSFTFSPANQAPNATLELVFGGAPAQAEVCIGNVSMKRIDRSTYIQDFGPALKVNQLGYIPQGPKIATLVTNNTSVTPWSLVNSAGDTVAQGNTAHQGTDFTSGQQVATIDFSDVAQEGIGYTLRAGNAVSFPFAISSTLYEPLRQDSLQFFYQQRSGIAIDAALAGAEYARAAGHVQVPPNQGDVNVPCQVVQDSLIAYLEPWTCNYTLNVTQGWYDAGDQGKYVVNGGISAAQLLMEFERTRHQNLTNPLGDGSLRVPERNNAIPDILDEARWELEFLLKMQVPAGSSQLFNGTQVDMSGMVHHKMHDNQWTALPTDPSKDPKRRELHRPSTAATLNLAAAAAMAARSFKMYDSEFAQQCIQAATTAYAAAKRNPAILAPGTDWDLGGGAYSDDDVSDEFYWASAEMYLTTGQDEYLSDLQNNTYFSANTSTLFSIPDGFSWGSVAALGQLDLAMVPNGLSEMATLSVLDAADMYLAVQRNSSNGYGHFLVNYPWGSNSNNLNNIQIVASAYDLSGNTTYRDAALQGIDYVLGRNALAQSYVRGYGAKASSNMHSRLYAHELDDSAPLPPAGSLAGGANQDANDPPANDVLVGCEPMLCYVDDVNSYSTNEVAINWNSALAWVVGWAADHR</sequence>
<dbReference type="SUPFAM" id="SSF48208">
    <property type="entry name" value="Six-hairpin glycosidases"/>
    <property type="match status" value="1"/>
</dbReference>
<reference evidence="12 13" key="1">
    <citation type="submission" date="2022-12" db="EMBL/GenBank/DDBJ databases">
        <title>Genomic features and morphological characterization of a novel Knufia sp. strain isolated from spacecraft assembly facility.</title>
        <authorList>
            <person name="Teixeira M."/>
            <person name="Chander A.M."/>
            <person name="Stajich J.E."/>
            <person name="Venkateswaran K."/>
        </authorList>
    </citation>
    <scope>NUCLEOTIDE SEQUENCE [LARGE SCALE GENOMIC DNA]</scope>
    <source>
        <strain evidence="12 13">FJI-L2-BK-P2</strain>
    </source>
</reference>
<organism evidence="12 13">
    <name type="scientific">Knufia fluminis</name>
    <dbReference type="NCBI Taxonomy" id="191047"/>
    <lineage>
        <taxon>Eukaryota</taxon>
        <taxon>Fungi</taxon>
        <taxon>Dikarya</taxon>
        <taxon>Ascomycota</taxon>
        <taxon>Pezizomycotina</taxon>
        <taxon>Eurotiomycetes</taxon>
        <taxon>Chaetothyriomycetidae</taxon>
        <taxon>Chaetothyriales</taxon>
        <taxon>Trichomeriaceae</taxon>
        <taxon>Knufia</taxon>
    </lineage>
</organism>
<dbReference type="PANTHER" id="PTHR22298">
    <property type="entry name" value="ENDO-1,4-BETA-GLUCANASE"/>
    <property type="match status" value="1"/>
</dbReference>
<feature type="domain" description="Glycoside hydrolase family 9" evidence="10">
    <location>
        <begin position="277"/>
        <end position="762"/>
    </location>
</feature>
<evidence type="ECO:0000256" key="1">
    <source>
        <dbReference type="ARBA" id="ARBA00000966"/>
    </source>
</evidence>
<dbReference type="Proteomes" id="UP001316803">
    <property type="component" value="Unassembled WGS sequence"/>
</dbReference>
<dbReference type="Pfam" id="PF02927">
    <property type="entry name" value="CelD_N"/>
    <property type="match status" value="1"/>
</dbReference>
<dbReference type="GO" id="GO:0008810">
    <property type="term" value="F:cellulase activity"/>
    <property type="evidence" value="ECO:0007669"/>
    <property type="project" value="UniProtKB-EC"/>
</dbReference>
<keyword evidence="6 8" id="KW-0326">Glycosidase</keyword>
<keyword evidence="4 9" id="KW-0136">Cellulose degradation</keyword>
<comment type="similarity">
    <text evidence="2 8 9">Belongs to the glycosyl hydrolase 9 (cellulase E) family.</text>
</comment>
<dbReference type="CDD" id="cd02850">
    <property type="entry name" value="E_set_Cellulase_N"/>
    <property type="match status" value="1"/>
</dbReference>
<feature type="active site" evidence="8">
    <location>
        <position position="749"/>
    </location>
</feature>
<dbReference type="GO" id="GO:0030245">
    <property type="term" value="P:cellulose catabolic process"/>
    <property type="evidence" value="ECO:0007669"/>
    <property type="project" value="UniProtKB-KW"/>
</dbReference>
<dbReference type="EC" id="3.2.1.4" evidence="9"/>
<evidence type="ECO:0000259" key="11">
    <source>
        <dbReference type="Pfam" id="PF02927"/>
    </source>
</evidence>
<dbReference type="InterPro" id="IPR001701">
    <property type="entry name" value="Glyco_hydro_9"/>
</dbReference>
<keyword evidence="3 8" id="KW-0378">Hydrolase</keyword>
<evidence type="ECO:0000313" key="12">
    <source>
        <dbReference type="EMBL" id="KAK5948235.1"/>
    </source>
</evidence>
<dbReference type="InterPro" id="IPR008979">
    <property type="entry name" value="Galactose-bd-like_sf"/>
</dbReference>
<dbReference type="InterPro" id="IPR014756">
    <property type="entry name" value="Ig_E-set"/>
</dbReference>
<evidence type="ECO:0000313" key="13">
    <source>
        <dbReference type="Proteomes" id="UP001316803"/>
    </source>
</evidence>
<dbReference type="Gene3D" id="2.60.40.10">
    <property type="entry name" value="Immunoglobulins"/>
    <property type="match status" value="1"/>
</dbReference>
<comment type="caution">
    <text evidence="12">The sequence shown here is derived from an EMBL/GenBank/DDBJ whole genome shotgun (WGS) entry which is preliminary data.</text>
</comment>
<dbReference type="SUPFAM" id="SSF81296">
    <property type="entry name" value="E set domains"/>
    <property type="match status" value="1"/>
</dbReference>
<keyword evidence="9" id="KW-0732">Signal</keyword>
<evidence type="ECO:0000256" key="3">
    <source>
        <dbReference type="ARBA" id="ARBA00022801"/>
    </source>
</evidence>
<protein>
    <recommendedName>
        <fullName evidence="9">Endoglucanase</fullName>
        <ecNumber evidence="9">3.2.1.4</ecNumber>
    </recommendedName>
</protein>
<feature type="active site" evidence="8">
    <location>
        <position position="740"/>
    </location>
</feature>
<evidence type="ECO:0000256" key="4">
    <source>
        <dbReference type="ARBA" id="ARBA00023001"/>
    </source>
</evidence>
<dbReference type="PROSITE" id="PS00698">
    <property type="entry name" value="GH9_3"/>
    <property type="match status" value="1"/>
</dbReference>
<feature type="signal peptide" evidence="9">
    <location>
        <begin position="1"/>
        <end position="22"/>
    </location>
</feature>